<dbReference type="EMBL" id="KV441402">
    <property type="protein sequence ID" value="OAF56866.1"/>
    <property type="molecule type" value="Genomic_DNA"/>
</dbReference>
<dbReference type="VEuPathDB" id="FungiDB:GMDG_08368"/>
<proteinExistence type="predicted"/>
<dbReference type="AlphaFoldDB" id="A0A177A3V0"/>
<accession>A0A177A3V0</accession>
<name>A0A177A3V0_9PEZI</name>
<reference evidence="1" key="1">
    <citation type="submission" date="2016-03" db="EMBL/GenBank/DDBJ databases">
        <title>Updated assembly of Pseudogymnoascus destructans, the fungus causing white-nose syndrome of bats.</title>
        <authorList>
            <person name="Palmer J.M."/>
            <person name="Drees K.P."/>
            <person name="Foster J.T."/>
            <person name="Lindner D.L."/>
        </authorList>
    </citation>
    <scope>NUCLEOTIDE SEQUENCE [LARGE SCALE GENOMIC DNA]</scope>
    <source>
        <strain evidence="1">20631-21</strain>
    </source>
</reference>
<gene>
    <name evidence="1" type="ORF">VC83_07034</name>
</gene>
<protein>
    <submittedName>
        <fullName evidence="1">Uncharacterized protein</fullName>
    </submittedName>
</protein>
<dbReference type="Proteomes" id="UP000077154">
    <property type="component" value="Unassembled WGS sequence"/>
</dbReference>
<evidence type="ECO:0000313" key="1">
    <source>
        <dbReference type="EMBL" id="OAF56866.1"/>
    </source>
</evidence>
<dbReference type="GeneID" id="36290084"/>
<dbReference type="RefSeq" id="XP_024322157.1">
    <property type="nucleotide sequence ID" value="XM_024470614.1"/>
</dbReference>
<dbReference type="OrthoDB" id="10347953at2759"/>
<organism evidence="1">
    <name type="scientific">Pseudogymnoascus destructans</name>
    <dbReference type="NCBI Taxonomy" id="655981"/>
    <lineage>
        <taxon>Eukaryota</taxon>
        <taxon>Fungi</taxon>
        <taxon>Dikarya</taxon>
        <taxon>Ascomycota</taxon>
        <taxon>Pezizomycotina</taxon>
        <taxon>Leotiomycetes</taxon>
        <taxon>Thelebolales</taxon>
        <taxon>Thelebolaceae</taxon>
        <taxon>Pseudogymnoascus</taxon>
    </lineage>
</organism>
<sequence>MCYRSCISYSGCGCEVPRPTFKCEERMKLEQNATTKEMMSEEVTRSKVRCDFESMVEDVQFRFGVCLGCEELSMDDWGEGMGKGALGKL</sequence>